<keyword evidence="4" id="KW-1185">Reference proteome</keyword>
<feature type="domain" description="Ada DNA repair metal-binding" evidence="2">
    <location>
        <begin position="25"/>
        <end position="69"/>
    </location>
</feature>
<evidence type="ECO:0000313" key="4">
    <source>
        <dbReference type="Proteomes" id="UP000192678"/>
    </source>
</evidence>
<dbReference type="AlphaFoldDB" id="A0A1W2DS51"/>
<dbReference type="STRING" id="475255.SAMN04488101_10817"/>
<dbReference type="GO" id="GO:0006355">
    <property type="term" value="P:regulation of DNA-templated transcription"/>
    <property type="evidence" value="ECO:0007669"/>
    <property type="project" value="InterPro"/>
</dbReference>
<gene>
    <name evidence="3" type="ORF">SAMN04488101_10817</name>
</gene>
<dbReference type="EMBL" id="FWYB01000008">
    <property type="protein sequence ID" value="SMD00287.1"/>
    <property type="molecule type" value="Genomic_DNA"/>
</dbReference>
<dbReference type="Pfam" id="PF02805">
    <property type="entry name" value="Ada_Zn_binding"/>
    <property type="match status" value="1"/>
</dbReference>
<dbReference type="SUPFAM" id="SSF57884">
    <property type="entry name" value="Ada DNA repair protein, N-terminal domain (N-Ada 10)"/>
    <property type="match status" value="1"/>
</dbReference>
<dbReference type="GO" id="GO:0008270">
    <property type="term" value="F:zinc ion binding"/>
    <property type="evidence" value="ECO:0007669"/>
    <property type="project" value="InterPro"/>
</dbReference>
<reference evidence="3 4" key="1">
    <citation type="submission" date="2017-04" db="EMBL/GenBank/DDBJ databases">
        <authorList>
            <person name="Afonso C.L."/>
            <person name="Miller P.J."/>
            <person name="Scott M.A."/>
            <person name="Spackman E."/>
            <person name="Goraichik I."/>
            <person name="Dimitrov K.M."/>
            <person name="Suarez D.L."/>
            <person name="Swayne D.E."/>
        </authorList>
    </citation>
    <scope>NUCLEOTIDE SEQUENCE [LARGE SCALE GENOMIC DNA]</scope>
    <source>
        <strain evidence="3 4">DSM 19625</strain>
    </source>
</reference>
<name>A0A1W2DS51_9SPHI</name>
<evidence type="ECO:0000256" key="1">
    <source>
        <dbReference type="ARBA" id="ARBA00023159"/>
    </source>
</evidence>
<sequence>MIKHSEISAIDLRNKIKNQEINLGGNRKLKIYGALSCRSGKKLKKENRVFFISETEAVQNGYRPCGHCMKEQYQRWKNGFTIHKTR</sequence>
<dbReference type="Proteomes" id="UP000192678">
    <property type="component" value="Unassembled WGS sequence"/>
</dbReference>
<organism evidence="3 4">
    <name type="scientific">Pedobacter nyackensis</name>
    <dbReference type="NCBI Taxonomy" id="475255"/>
    <lineage>
        <taxon>Bacteria</taxon>
        <taxon>Pseudomonadati</taxon>
        <taxon>Bacteroidota</taxon>
        <taxon>Sphingobacteriia</taxon>
        <taxon>Sphingobacteriales</taxon>
        <taxon>Sphingobacteriaceae</taxon>
        <taxon>Pedobacter</taxon>
    </lineage>
</organism>
<keyword evidence="1" id="KW-0010">Activator</keyword>
<evidence type="ECO:0000259" key="2">
    <source>
        <dbReference type="Pfam" id="PF02805"/>
    </source>
</evidence>
<dbReference type="InterPro" id="IPR004026">
    <property type="entry name" value="Ada_DNA_repair_Zn-bd"/>
</dbReference>
<evidence type="ECO:0000313" key="3">
    <source>
        <dbReference type="EMBL" id="SMD00287.1"/>
    </source>
</evidence>
<proteinExistence type="predicted"/>
<dbReference type="OrthoDB" id="894286at2"/>
<dbReference type="RefSeq" id="WP_084290130.1">
    <property type="nucleotide sequence ID" value="NZ_FWYB01000008.1"/>
</dbReference>
<dbReference type="GO" id="GO:0008168">
    <property type="term" value="F:methyltransferase activity"/>
    <property type="evidence" value="ECO:0007669"/>
    <property type="project" value="InterPro"/>
</dbReference>
<dbReference type="GO" id="GO:0006281">
    <property type="term" value="P:DNA repair"/>
    <property type="evidence" value="ECO:0007669"/>
    <property type="project" value="InterPro"/>
</dbReference>
<protein>
    <submittedName>
        <fullName evidence="3">Metal binding domain of Ada</fullName>
    </submittedName>
</protein>
<dbReference type="InterPro" id="IPR035451">
    <property type="entry name" value="Ada-like_dom_sf"/>
</dbReference>
<accession>A0A1W2DS51</accession>
<dbReference type="Gene3D" id="3.40.10.10">
    <property type="entry name" value="DNA Methylphosphotriester Repair Domain"/>
    <property type="match status" value="1"/>
</dbReference>
<dbReference type="GO" id="GO:0003677">
    <property type="term" value="F:DNA binding"/>
    <property type="evidence" value="ECO:0007669"/>
    <property type="project" value="InterPro"/>
</dbReference>